<reference evidence="1" key="1">
    <citation type="journal article" date="2020" name="Stud. Mycol.">
        <title>101 Dothideomycetes genomes: a test case for predicting lifestyles and emergence of pathogens.</title>
        <authorList>
            <person name="Haridas S."/>
            <person name="Albert R."/>
            <person name="Binder M."/>
            <person name="Bloem J."/>
            <person name="Labutti K."/>
            <person name="Salamov A."/>
            <person name="Andreopoulos B."/>
            <person name="Baker S."/>
            <person name="Barry K."/>
            <person name="Bills G."/>
            <person name="Bluhm B."/>
            <person name="Cannon C."/>
            <person name="Castanera R."/>
            <person name="Culley D."/>
            <person name="Daum C."/>
            <person name="Ezra D."/>
            <person name="Gonzalez J."/>
            <person name="Henrissat B."/>
            <person name="Kuo A."/>
            <person name="Liang C."/>
            <person name="Lipzen A."/>
            <person name="Lutzoni F."/>
            <person name="Magnuson J."/>
            <person name="Mondo S."/>
            <person name="Nolan M."/>
            <person name="Ohm R."/>
            <person name="Pangilinan J."/>
            <person name="Park H.-J."/>
            <person name="Ramirez L."/>
            <person name="Alfaro M."/>
            <person name="Sun H."/>
            <person name="Tritt A."/>
            <person name="Yoshinaga Y."/>
            <person name="Zwiers L.-H."/>
            <person name="Turgeon B."/>
            <person name="Goodwin S."/>
            <person name="Spatafora J."/>
            <person name="Crous P."/>
            <person name="Grigoriev I."/>
        </authorList>
    </citation>
    <scope>NUCLEOTIDE SEQUENCE</scope>
    <source>
        <strain evidence="1">CBS 207.26</strain>
    </source>
</reference>
<proteinExistence type="predicted"/>
<dbReference type="InterPro" id="IPR029063">
    <property type="entry name" value="SAM-dependent_MTases_sf"/>
</dbReference>
<evidence type="ECO:0000313" key="2">
    <source>
        <dbReference type="Proteomes" id="UP000800200"/>
    </source>
</evidence>
<sequence>MATAASKSGTNDDNVIFEAGKSEVERLNMQHEMIRDSMTQLILAPIDMSKPGLRILDQATGGGAWLRDVRSTATAQHTYVGTDIEDSYFPSNPPADTSYHHQSMTATWPEDWNGTFDLVHSRFALPGSGTNSIKETVDRLIALVKPGGYIQLVEMEFGHWEGGPALQVFHDGARELFKTVTAGNGVELRKDTSAWLREAGLEAIEFKVMAILIGVKAKSDKIKETSTVSMVTTATGIKETTKKMPPISLSREQLDAMPGNLEKELREQGGEFKLFAIWARKPPTA</sequence>
<protein>
    <recommendedName>
        <fullName evidence="3">S-adenosyl-L-methionine-dependent methyltransferase</fullName>
    </recommendedName>
</protein>
<evidence type="ECO:0008006" key="3">
    <source>
        <dbReference type="Google" id="ProtNLM"/>
    </source>
</evidence>
<name>A0A6A6DI83_9PEZI</name>
<dbReference type="OrthoDB" id="184880at2759"/>
<evidence type="ECO:0000313" key="1">
    <source>
        <dbReference type="EMBL" id="KAF2179244.1"/>
    </source>
</evidence>
<accession>A0A6A6DI83</accession>
<organism evidence="1 2">
    <name type="scientific">Zopfia rhizophila CBS 207.26</name>
    <dbReference type="NCBI Taxonomy" id="1314779"/>
    <lineage>
        <taxon>Eukaryota</taxon>
        <taxon>Fungi</taxon>
        <taxon>Dikarya</taxon>
        <taxon>Ascomycota</taxon>
        <taxon>Pezizomycotina</taxon>
        <taxon>Dothideomycetes</taxon>
        <taxon>Dothideomycetes incertae sedis</taxon>
        <taxon>Zopfiaceae</taxon>
        <taxon>Zopfia</taxon>
    </lineage>
</organism>
<keyword evidence="2" id="KW-1185">Reference proteome</keyword>
<dbReference type="SUPFAM" id="SSF53335">
    <property type="entry name" value="S-adenosyl-L-methionine-dependent methyltransferases"/>
    <property type="match status" value="1"/>
</dbReference>
<dbReference type="EMBL" id="ML994668">
    <property type="protein sequence ID" value="KAF2179244.1"/>
    <property type="molecule type" value="Genomic_DNA"/>
</dbReference>
<dbReference type="AlphaFoldDB" id="A0A6A6DI83"/>
<dbReference type="Gene3D" id="3.40.50.150">
    <property type="entry name" value="Vaccinia Virus protein VP39"/>
    <property type="match status" value="1"/>
</dbReference>
<dbReference type="Proteomes" id="UP000800200">
    <property type="component" value="Unassembled WGS sequence"/>
</dbReference>
<gene>
    <name evidence="1" type="ORF">K469DRAFT_596756</name>
</gene>